<dbReference type="RefSeq" id="XP_015606872.1">
    <property type="nucleotide sequence ID" value="XM_015751386.2"/>
</dbReference>
<evidence type="ECO:0000256" key="1">
    <source>
        <dbReference type="SAM" id="MobiDB-lite"/>
    </source>
</evidence>
<proteinExistence type="predicted"/>
<sequence>MSQPTLNSSFSGINFVGMNKGRFSYSSLRASGDNSINFQIEEERLSAPNVQLSGSSDHKSRHSQPDVTRFLRHDIPSRRERLSQPTLVTGDYYPGRVQQRLSQPCLSTGKELPVIHSPLKPKRFVSPVAVKATQRDRLSQLDFGARYRNLRDFPSTVTKFNRDRFSIPELETSNDLRLMAGTPKQRFSLDSSLNEPGRSRLLPIASSPISETHPKTDPPDSSGSKAKKPAEGLESVLITSTSPILSKPGTVFPPPVVKVAPPRERLSVPEIRNSSLRRLLDSPVKQRHSITGNLRQCLLPITKNQETTRTKISPKALIEEINEKISWKDSPKQTAVIELPVKEEPKHIQRHYSYTYDTKEENSLLSKLSVAPKKKYLESNFDKNEQVITTVIETEIPMILSSPKYTKKTHAYSSEAPRWMRKYLENESPQVARKNVNKEKSNIKNNWINSNRESLDSIGSEKTQSEKTLTEKTQSRSNDNGENSPLLRSTDIQADPKDNMKNTYVRIRTSNDGQEDKYKVSIDSSWTEADICRLYGLECDTDTDESTSI</sequence>
<name>A0AAJ7FT29_CEPCN</name>
<dbReference type="GeneID" id="107273311"/>
<dbReference type="AlphaFoldDB" id="A0AAJ7FT29"/>
<protein>
    <submittedName>
        <fullName evidence="3">Uncharacterized protein LOC107273311</fullName>
    </submittedName>
</protein>
<feature type="compositionally biased region" description="Polar residues" evidence="1">
    <location>
        <begin position="475"/>
        <end position="492"/>
    </location>
</feature>
<evidence type="ECO:0000313" key="2">
    <source>
        <dbReference type="Proteomes" id="UP000694920"/>
    </source>
</evidence>
<feature type="region of interest" description="Disordered" evidence="1">
    <location>
        <begin position="454"/>
        <end position="501"/>
    </location>
</feature>
<dbReference type="KEGG" id="ccin:107273311"/>
<accession>A0AAJ7FT29</accession>
<keyword evidence="2" id="KW-1185">Reference proteome</keyword>
<evidence type="ECO:0000313" key="3">
    <source>
        <dbReference type="RefSeq" id="XP_015606872.1"/>
    </source>
</evidence>
<gene>
    <name evidence="3" type="primary">LOC107273311</name>
</gene>
<dbReference type="Proteomes" id="UP000694920">
    <property type="component" value="Unplaced"/>
</dbReference>
<feature type="region of interest" description="Disordered" evidence="1">
    <location>
        <begin position="187"/>
        <end position="232"/>
    </location>
</feature>
<feature type="compositionally biased region" description="Basic and acidic residues" evidence="1">
    <location>
        <begin position="463"/>
        <end position="474"/>
    </location>
</feature>
<reference evidence="3" key="1">
    <citation type="submission" date="2025-08" db="UniProtKB">
        <authorList>
            <consortium name="RefSeq"/>
        </authorList>
    </citation>
    <scope>IDENTIFICATION</scope>
</reference>
<organism evidence="2 3">
    <name type="scientific">Cephus cinctus</name>
    <name type="common">Wheat stem sawfly</name>
    <dbReference type="NCBI Taxonomy" id="211228"/>
    <lineage>
        <taxon>Eukaryota</taxon>
        <taxon>Metazoa</taxon>
        <taxon>Ecdysozoa</taxon>
        <taxon>Arthropoda</taxon>
        <taxon>Hexapoda</taxon>
        <taxon>Insecta</taxon>
        <taxon>Pterygota</taxon>
        <taxon>Neoptera</taxon>
        <taxon>Endopterygota</taxon>
        <taxon>Hymenoptera</taxon>
        <taxon>Cephoidea</taxon>
        <taxon>Cephidae</taxon>
        <taxon>Cephus</taxon>
    </lineage>
</organism>